<evidence type="ECO:0000256" key="8">
    <source>
        <dbReference type="SAM" id="SignalP"/>
    </source>
</evidence>
<feature type="signal peptide" evidence="8">
    <location>
        <begin position="1"/>
        <end position="22"/>
    </location>
</feature>
<keyword evidence="5 7" id="KW-0472">Membrane</keyword>
<feature type="transmembrane region" description="Helical" evidence="7">
    <location>
        <begin position="209"/>
        <end position="229"/>
    </location>
</feature>
<proteinExistence type="predicted"/>
<evidence type="ECO:0000256" key="4">
    <source>
        <dbReference type="ARBA" id="ARBA00022989"/>
    </source>
</evidence>
<dbReference type="InterPro" id="IPR009637">
    <property type="entry name" value="GPR107/GPR108-like"/>
</dbReference>
<keyword evidence="2 7" id="KW-0812">Transmembrane</keyword>
<feature type="transmembrane region" description="Helical" evidence="7">
    <location>
        <begin position="241"/>
        <end position="258"/>
    </location>
</feature>
<feature type="transmembrane region" description="Helical" evidence="7">
    <location>
        <begin position="423"/>
        <end position="445"/>
    </location>
</feature>
<dbReference type="GO" id="GO:0016020">
    <property type="term" value="C:membrane"/>
    <property type="evidence" value="ECO:0007669"/>
    <property type="project" value="UniProtKB-SubCell"/>
</dbReference>
<evidence type="ECO:0000256" key="2">
    <source>
        <dbReference type="ARBA" id="ARBA00022692"/>
    </source>
</evidence>
<keyword evidence="4 7" id="KW-1133">Transmembrane helix</keyword>
<organism evidence="10 11">
    <name type="scientific">Adiantum capillus-veneris</name>
    <name type="common">Maidenhair fern</name>
    <dbReference type="NCBI Taxonomy" id="13818"/>
    <lineage>
        <taxon>Eukaryota</taxon>
        <taxon>Viridiplantae</taxon>
        <taxon>Streptophyta</taxon>
        <taxon>Embryophyta</taxon>
        <taxon>Tracheophyta</taxon>
        <taxon>Polypodiopsida</taxon>
        <taxon>Polypodiidae</taxon>
        <taxon>Polypodiales</taxon>
        <taxon>Pteridineae</taxon>
        <taxon>Pteridaceae</taxon>
        <taxon>Vittarioideae</taxon>
        <taxon>Adiantum</taxon>
    </lineage>
</organism>
<dbReference type="PANTHER" id="PTHR21229">
    <property type="entry name" value="LUNG SEVEN TRANSMEMBRANE RECEPTOR"/>
    <property type="match status" value="1"/>
</dbReference>
<feature type="transmembrane region" description="Helical" evidence="7">
    <location>
        <begin position="273"/>
        <end position="301"/>
    </location>
</feature>
<evidence type="ECO:0000259" key="9">
    <source>
        <dbReference type="Pfam" id="PF06814"/>
    </source>
</evidence>
<feature type="transmembrane region" description="Helical" evidence="7">
    <location>
        <begin position="313"/>
        <end position="333"/>
    </location>
</feature>
<keyword evidence="11" id="KW-1185">Reference proteome</keyword>
<evidence type="ECO:0000256" key="3">
    <source>
        <dbReference type="ARBA" id="ARBA00022729"/>
    </source>
</evidence>
<keyword evidence="3 8" id="KW-0732">Signal</keyword>
<name>A0A9D4UAR1_ADICA</name>
<sequence>MTLAIVSLLLSFFTLNIGLATASVHVYVNGQFSNHSNAFLFSGGNEGMHASVNKTAGGSGLSAIGFESLTFRRPEAAARRYTEKQPKTQLIQALLFELGEKDMIGSRKDLGSYALCCSPELVDSEGCDLGEVIVHTVEHSPISISIFFSGNQLEAVMSHEPIEITKTGMYNLYFIFCDPELYGTIINGKTVWRNPTGYLPGRLAPMMKFYGFLSLAYLLLGIIWLLQYFRFWRDILQLQNYISLVIALGMCEMTLWYFDYSNFNETGFRPAGITLWAVSVGAIRKTVSRCLLLIVSMGYGVVRPTLGGLSSRVLLLGATYFVAVEIFDVIEHVGAINDMPGKEKLLLVLPVAVLDAIFIMWIFTSLSKTLEKLLARKLTAKLELYRKFTNTLAVIVVMSIAWIGYELFFKATYAYGERWQYEWIILAFWNAISFVLLSVVCVLWAPSRNATRYAYSDEGPDDFDSEETVALVAVVPNPHPTSNADREKRAVNTDVFRLEDGNEEEKIE</sequence>
<feature type="chain" id="PRO_5038973251" description="GOST seven transmembrane domain-containing protein" evidence="8">
    <location>
        <begin position="23"/>
        <end position="508"/>
    </location>
</feature>
<reference evidence="10" key="1">
    <citation type="submission" date="2021-01" db="EMBL/GenBank/DDBJ databases">
        <title>Adiantum capillus-veneris genome.</title>
        <authorList>
            <person name="Fang Y."/>
            <person name="Liao Q."/>
        </authorList>
    </citation>
    <scope>NUCLEOTIDE SEQUENCE</scope>
    <source>
        <strain evidence="10">H3</strain>
        <tissue evidence="10">Leaf</tissue>
    </source>
</reference>
<accession>A0A9D4UAR1</accession>
<evidence type="ECO:0000313" key="10">
    <source>
        <dbReference type="EMBL" id="KAI5064320.1"/>
    </source>
</evidence>
<feature type="compositionally biased region" description="Basic and acidic residues" evidence="6">
    <location>
        <begin position="484"/>
        <end position="500"/>
    </location>
</feature>
<feature type="region of interest" description="Disordered" evidence="6">
    <location>
        <begin position="476"/>
        <end position="508"/>
    </location>
</feature>
<dbReference type="OrthoDB" id="19932at2759"/>
<dbReference type="Pfam" id="PF06814">
    <property type="entry name" value="GOST_TM"/>
    <property type="match status" value="1"/>
</dbReference>
<dbReference type="InterPro" id="IPR053937">
    <property type="entry name" value="GOST_TM"/>
</dbReference>
<evidence type="ECO:0000256" key="7">
    <source>
        <dbReference type="SAM" id="Phobius"/>
    </source>
</evidence>
<evidence type="ECO:0000256" key="5">
    <source>
        <dbReference type="ARBA" id="ARBA00023136"/>
    </source>
</evidence>
<feature type="transmembrane region" description="Helical" evidence="7">
    <location>
        <begin position="345"/>
        <end position="363"/>
    </location>
</feature>
<protein>
    <recommendedName>
        <fullName evidence="9">GOST seven transmembrane domain-containing protein</fullName>
    </recommendedName>
</protein>
<feature type="domain" description="GOST seven transmembrane" evidence="9">
    <location>
        <begin position="205"/>
        <end position="450"/>
    </location>
</feature>
<dbReference type="Proteomes" id="UP000886520">
    <property type="component" value="Chromosome 20"/>
</dbReference>
<dbReference type="GO" id="GO:0005794">
    <property type="term" value="C:Golgi apparatus"/>
    <property type="evidence" value="ECO:0007669"/>
    <property type="project" value="TreeGrafter"/>
</dbReference>
<dbReference type="AlphaFoldDB" id="A0A9D4UAR1"/>
<evidence type="ECO:0000256" key="1">
    <source>
        <dbReference type="ARBA" id="ARBA00004141"/>
    </source>
</evidence>
<comment type="caution">
    <text evidence="10">The sequence shown here is derived from an EMBL/GenBank/DDBJ whole genome shotgun (WGS) entry which is preliminary data.</text>
</comment>
<dbReference type="PANTHER" id="PTHR21229:SF1">
    <property type="entry name" value="GH17801P"/>
    <property type="match status" value="1"/>
</dbReference>
<evidence type="ECO:0000313" key="11">
    <source>
        <dbReference type="Proteomes" id="UP000886520"/>
    </source>
</evidence>
<evidence type="ECO:0000256" key="6">
    <source>
        <dbReference type="SAM" id="MobiDB-lite"/>
    </source>
</evidence>
<comment type="subcellular location">
    <subcellularLocation>
        <location evidence="1">Membrane</location>
        <topology evidence="1">Multi-pass membrane protein</topology>
    </subcellularLocation>
</comment>
<feature type="transmembrane region" description="Helical" evidence="7">
    <location>
        <begin position="384"/>
        <end position="403"/>
    </location>
</feature>
<gene>
    <name evidence="10" type="ORF">GOP47_0020990</name>
</gene>
<dbReference type="EMBL" id="JABFUD020000020">
    <property type="protein sequence ID" value="KAI5064320.1"/>
    <property type="molecule type" value="Genomic_DNA"/>
</dbReference>